<organism evidence="6 7">
    <name type="scientific">Hypsibius exemplaris</name>
    <name type="common">Freshwater tardigrade</name>
    <dbReference type="NCBI Taxonomy" id="2072580"/>
    <lineage>
        <taxon>Eukaryota</taxon>
        <taxon>Metazoa</taxon>
        <taxon>Ecdysozoa</taxon>
        <taxon>Tardigrada</taxon>
        <taxon>Eutardigrada</taxon>
        <taxon>Parachela</taxon>
        <taxon>Hypsibioidea</taxon>
        <taxon>Hypsibiidae</taxon>
        <taxon>Hypsibius</taxon>
    </lineage>
</organism>
<accession>A0A1W0WN42</accession>
<evidence type="ECO:0000256" key="1">
    <source>
        <dbReference type="ARBA" id="ARBA00004123"/>
    </source>
</evidence>
<dbReference type="Gene3D" id="6.10.140.1300">
    <property type="match status" value="1"/>
</dbReference>
<evidence type="ECO:0000256" key="2">
    <source>
        <dbReference type="ARBA" id="ARBA00008485"/>
    </source>
</evidence>
<dbReference type="Pfam" id="PF09806">
    <property type="entry name" value="CDK2AP"/>
    <property type="match status" value="1"/>
</dbReference>
<evidence type="ECO:0000256" key="3">
    <source>
        <dbReference type="ARBA" id="ARBA00022553"/>
    </source>
</evidence>
<proteinExistence type="inferred from homology"/>
<evidence type="ECO:0000256" key="5">
    <source>
        <dbReference type="SAM" id="MobiDB-lite"/>
    </source>
</evidence>
<dbReference type="OrthoDB" id="9628807at2759"/>
<comment type="similarity">
    <text evidence="2">Belongs to the CDK2AP family.</text>
</comment>
<evidence type="ECO:0000313" key="7">
    <source>
        <dbReference type="Proteomes" id="UP000192578"/>
    </source>
</evidence>
<sequence length="137" mass="15107">MSGSRNPLPHPAMEQQQQIPPHPILVNLNAAAAQFANLPGAQNQHKYTLLLATIEEIGKQIRPAHTGNKNATEQMKRHIAFAKLMVRELLSQVDHNLNQMAAKERRDSGFNQVPGPTFKKRPGTSVTGPASSVMRMN</sequence>
<evidence type="ECO:0000313" key="6">
    <source>
        <dbReference type="EMBL" id="OQV16615.1"/>
    </source>
</evidence>
<protein>
    <submittedName>
        <fullName evidence="6">Uncharacterized protein</fullName>
    </submittedName>
</protein>
<dbReference type="EMBL" id="MTYJ01000072">
    <property type="protein sequence ID" value="OQV16615.1"/>
    <property type="molecule type" value="Genomic_DNA"/>
</dbReference>
<comment type="subcellular location">
    <subcellularLocation>
        <location evidence="1">Nucleus</location>
    </subcellularLocation>
</comment>
<dbReference type="GO" id="GO:0005737">
    <property type="term" value="C:cytoplasm"/>
    <property type="evidence" value="ECO:0007669"/>
    <property type="project" value="TreeGrafter"/>
</dbReference>
<dbReference type="AlphaFoldDB" id="A0A1W0WN42"/>
<dbReference type="Proteomes" id="UP000192578">
    <property type="component" value="Unassembled WGS sequence"/>
</dbReference>
<feature type="region of interest" description="Disordered" evidence="5">
    <location>
        <begin position="105"/>
        <end position="137"/>
    </location>
</feature>
<dbReference type="PANTHER" id="PTHR22607">
    <property type="entry name" value="DELETED IN ORAL CANCER 1/CDK2-ASSOCIATED PROTEIN 1"/>
    <property type="match status" value="1"/>
</dbReference>
<reference evidence="7" key="1">
    <citation type="submission" date="2017-01" db="EMBL/GenBank/DDBJ databases">
        <title>Comparative genomics of anhydrobiosis in the tardigrade Hypsibius dujardini.</title>
        <authorList>
            <person name="Yoshida Y."/>
            <person name="Koutsovoulos G."/>
            <person name="Laetsch D."/>
            <person name="Stevens L."/>
            <person name="Kumar S."/>
            <person name="Horikawa D."/>
            <person name="Ishino K."/>
            <person name="Komine S."/>
            <person name="Tomita M."/>
            <person name="Blaxter M."/>
            <person name="Arakawa K."/>
        </authorList>
    </citation>
    <scope>NUCLEOTIDE SEQUENCE [LARGE SCALE GENOMIC DNA]</scope>
    <source>
        <strain evidence="7">Z151</strain>
    </source>
</reference>
<name>A0A1W0WN42_HYPEX</name>
<keyword evidence="7" id="KW-1185">Reference proteome</keyword>
<evidence type="ECO:0000256" key="4">
    <source>
        <dbReference type="ARBA" id="ARBA00023242"/>
    </source>
</evidence>
<comment type="caution">
    <text evidence="6">The sequence shown here is derived from an EMBL/GenBank/DDBJ whole genome shotgun (WGS) entry which is preliminary data.</text>
</comment>
<dbReference type="GO" id="GO:0005634">
    <property type="term" value="C:nucleus"/>
    <property type="evidence" value="ECO:0007669"/>
    <property type="project" value="UniProtKB-SubCell"/>
</dbReference>
<keyword evidence="3" id="KW-0597">Phosphoprotein</keyword>
<keyword evidence="4" id="KW-0539">Nucleus</keyword>
<dbReference type="InterPro" id="IPR017266">
    <property type="entry name" value="DOC_1/2"/>
</dbReference>
<dbReference type="PANTHER" id="PTHR22607:SF3">
    <property type="entry name" value="CDK2-ASSOCIATED PROTEIN 1, ISOFORM B"/>
    <property type="match status" value="1"/>
</dbReference>
<gene>
    <name evidence="6" type="ORF">BV898_09285</name>
</gene>